<feature type="transmembrane region" description="Helical" evidence="1">
    <location>
        <begin position="76"/>
        <end position="95"/>
    </location>
</feature>
<keyword evidence="1" id="KW-0812">Transmembrane</keyword>
<organism evidence="2 3">
    <name type="scientific">Salmonella diarizonae</name>
    <dbReference type="NCBI Taxonomy" id="59204"/>
    <lineage>
        <taxon>Bacteria</taxon>
        <taxon>Pseudomonadati</taxon>
        <taxon>Pseudomonadota</taxon>
        <taxon>Gammaproteobacteria</taxon>
        <taxon>Enterobacterales</taxon>
        <taxon>Enterobacteriaceae</taxon>
        <taxon>Salmonella</taxon>
    </lineage>
</organism>
<protein>
    <submittedName>
        <fullName evidence="2">Integral membrane component of membrane efflux system</fullName>
    </submittedName>
</protein>
<sequence>MLMTTGAIVFGLALLLFASGVDAASRFGLGLVIASGMLTGTLFTMFVLPTVYVWLARDCAVATACQSEVPFHQLNAVHTTSFAVVVVYFFVLRSARHVALFIKHQNQST</sequence>
<evidence type="ECO:0000313" key="3">
    <source>
        <dbReference type="Proteomes" id="UP000254633"/>
    </source>
</evidence>
<name>A0A379TYN4_SALDZ</name>
<dbReference type="AlphaFoldDB" id="A0A379TYN4"/>
<keyword evidence="1" id="KW-0472">Membrane</keyword>
<feature type="transmembrane region" description="Helical" evidence="1">
    <location>
        <begin position="33"/>
        <end position="55"/>
    </location>
</feature>
<reference evidence="2 3" key="1">
    <citation type="submission" date="2018-06" db="EMBL/GenBank/DDBJ databases">
        <authorList>
            <consortium name="Pathogen Informatics"/>
            <person name="Doyle S."/>
        </authorList>
    </citation>
    <scope>NUCLEOTIDE SEQUENCE [LARGE SCALE GENOMIC DNA]</scope>
    <source>
        <strain evidence="2 3">NCTC10060</strain>
    </source>
</reference>
<proteinExistence type="predicted"/>
<dbReference type="SUPFAM" id="SSF82866">
    <property type="entry name" value="Multidrug efflux transporter AcrB transmembrane domain"/>
    <property type="match status" value="1"/>
</dbReference>
<evidence type="ECO:0000313" key="2">
    <source>
        <dbReference type="EMBL" id="SUG55691.1"/>
    </source>
</evidence>
<dbReference type="EMBL" id="UGXH01000003">
    <property type="protein sequence ID" value="SUG55691.1"/>
    <property type="molecule type" value="Genomic_DNA"/>
</dbReference>
<dbReference type="Proteomes" id="UP000254633">
    <property type="component" value="Unassembled WGS sequence"/>
</dbReference>
<dbReference type="Gene3D" id="1.20.1640.10">
    <property type="entry name" value="Multidrug efflux transporter AcrB transmembrane domain"/>
    <property type="match status" value="1"/>
</dbReference>
<gene>
    <name evidence="2" type="ORF">NCTC10060_02837</name>
</gene>
<keyword evidence="1" id="KW-1133">Transmembrane helix</keyword>
<evidence type="ECO:0000256" key="1">
    <source>
        <dbReference type="SAM" id="Phobius"/>
    </source>
</evidence>
<accession>A0A379TYN4</accession>